<dbReference type="PANTHER" id="PTHR47331">
    <property type="entry name" value="PHD-TYPE DOMAIN-CONTAINING PROTEIN"/>
    <property type="match status" value="1"/>
</dbReference>
<dbReference type="PANTHER" id="PTHR47331:SF5">
    <property type="entry name" value="RIBONUCLEASE H"/>
    <property type="match status" value="1"/>
</dbReference>
<reference evidence="2 3" key="1">
    <citation type="submission" date="2015-09" db="EMBL/GenBank/DDBJ databases">
        <title>Trachymyrmex cornetzi WGS genome.</title>
        <authorList>
            <person name="Nygaard S."/>
            <person name="Hu H."/>
            <person name="Boomsma J."/>
            <person name="Zhang G."/>
        </authorList>
    </citation>
    <scope>NUCLEOTIDE SEQUENCE [LARGE SCALE GENOMIC DNA]</scope>
    <source>
        <strain evidence="2">Tcor2-1</strain>
        <tissue evidence="2">Whole body</tissue>
    </source>
</reference>
<gene>
    <name evidence="2" type="ORF">ALC57_12190</name>
</gene>
<keyword evidence="3" id="KW-1185">Reference proteome</keyword>
<evidence type="ECO:0000313" key="3">
    <source>
        <dbReference type="Proteomes" id="UP000078492"/>
    </source>
</evidence>
<dbReference type="Pfam" id="PF18701">
    <property type="entry name" value="DUF5641"/>
    <property type="match status" value="1"/>
</dbReference>
<dbReference type="Proteomes" id="UP000078492">
    <property type="component" value="Unassembled WGS sequence"/>
</dbReference>
<dbReference type="STRING" id="471704.A0A151J198"/>
<feature type="domain" description="DUF5641" evidence="1">
    <location>
        <begin position="158"/>
        <end position="227"/>
    </location>
</feature>
<organism evidence="2 3">
    <name type="scientific">Trachymyrmex cornetzi</name>
    <dbReference type="NCBI Taxonomy" id="471704"/>
    <lineage>
        <taxon>Eukaryota</taxon>
        <taxon>Metazoa</taxon>
        <taxon>Ecdysozoa</taxon>
        <taxon>Arthropoda</taxon>
        <taxon>Hexapoda</taxon>
        <taxon>Insecta</taxon>
        <taxon>Pterygota</taxon>
        <taxon>Neoptera</taxon>
        <taxon>Endopterygota</taxon>
        <taxon>Hymenoptera</taxon>
        <taxon>Apocrita</taxon>
        <taxon>Aculeata</taxon>
        <taxon>Formicoidea</taxon>
        <taxon>Formicidae</taxon>
        <taxon>Myrmicinae</taxon>
        <taxon>Trachymyrmex</taxon>
    </lineage>
</organism>
<evidence type="ECO:0000313" key="2">
    <source>
        <dbReference type="EMBL" id="KYN15584.1"/>
    </source>
</evidence>
<evidence type="ECO:0000259" key="1">
    <source>
        <dbReference type="Pfam" id="PF18701"/>
    </source>
</evidence>
<accession>A0A151J198</accession>
<protein>
    <recommendedName>
        <fullName evidence="1">DUF5641 domain-containing protein</fullName>
    </recommendedName>
</protein>
<sequence>MFCEDFLRRADEDPEFPFHVIFSDESLFAYRTPDTKKQAGISAKTVESNVIDLLFPRRSKLRKIVRIFAYCRRFIQHLKKGSRSGGDISAEEYYSSLVELAKYSQGDSFNAEIESLARGMPITKESLASLTPFLGEDGILRVAVKPMGTLEQGIYFRIATKNKWTKPFPPLEINRLVLVKEDNLPPSKWKLGRIIEVHPGSDGTVRVASIRTSTGTVRRVLTKICPLPQDEIEAHV</sequence>
<dbReference type="InterPro" id="IPR040676">
    <property type="entry name" value="DUF5641"/>
</dbReference>
<proteinExistence type="predicted"/>
<dbReference type="AlphaFoldDB" id="A0A151J198"/>
<name>A0A151J198_9HYME</name>
<dbReference type="EMBL" id="KQ980546">
    <property type="protein sequence ID" value="KYN15584.1"/>
    <property type="molecule type" value="Genomic_DNA"/>
</dbReference>